<evidence type="ECO:0000259" key="6">
    <source>
        <dbReference type="PROSITE" id="PS50950"/>
    </source>
</evidence>
<evidence type="ECO:0000256" key="4">
    <source>
        <dbReference type="ARBA" id="ARBA00023125"/>
    </source>
</evidence>
<protein>
    <recommendedName>
        <fullName evidence="6">THAP-type domain-containing protein</fullName>
    </recommendedName>
</protein>
<dbReference type="HOGENOM" id="CLU_962976_0_0_1"/>
<dbReference type="InParanoid" id="F6Q071"/>
<dbReference type="OMA" id="CCARNER"/>
<keyword evidence="2 5" id="KW-0863">Zinc-finger</keyword>
<reference evidence="7" key="2">
    <citation type="journal article" date="2008" name="Genome Biol.">
        <title>Improved genome assembly and evidence-based global gene model set for the chordate Ciona intestinalis: new insight into intron and operon populations.</title>
        <authorList>
            <person name="Satou Y."/>
            <person name="Mineta K."/>
            <person name="Ogasawara M."/>
            <person name="Sasakura Y."/>
            <person name="Shoguchi E."/>
            <person name="Ueno K."/>
            <person name="Yamada L."/>
            <person name="Matsumoto J."/>
            <person name="Wasserscheid J."/>
            <person name="Dewar K."/>
            <person name="Wiley G.B."/>
            <person name="Macmil S.L."/>
            <person name="Roe B.A."/>
            <person name="Zeller R.W."/>
            <person name="Hastings K.E."/>
            <person name="Lemaire P."/>
            <person name="Lindquist E."/>
            <person name="Endo T."/>
            <person name="Hotta K."/>
            <person name="Inaba K."/>
        </authorList>
    </citation>
    <scope>NUCLEOTIDE SEQUENCE [LARGE SCALE GENOMIC DNA]</scope>
    <source>
        <strain evidence="7">wild type</strain>
    </source>
</reference>
<reference evidence="7" key="4">
    <citation type="submission" date="2025-09" db="UniProtKB">
        <authorList>
            <consortium name="Ensembl"/>
        </authorList>
    </citation>
    <scope>IDENTIFICATION</scope>
</reference>
<keyword evidence="3" id="KW-0862">Zinc</keyword>
<dbReference type="GO" id="GO:0003677">
    <property type="term" value="F:DNA binding"/>
    <property type="evidence" value="ECO:0007669"/>
    <property type="project" value="UniProtKB-UniRule"/>
</dbReference>
<dbReference type="Proteomes" id="UP000008144">
    <property type="component" value="Chromosome 1"/>
</dbReference>
<dbReference type="PROSITE" id="PS50950">
    <property type="entry name" value="ZF_THAP"/>
    <property type="match status" value="1"/>
</dbReference>
<dbReference type="InterPro" id="IPR006612">
    <property type="entry name" value="THAP_Znf"/>
</dbReference>
<dbReference type="Pfam" id="PF21787">
    <property type="entry name" value="TNP-like_RNaseH_N"/>
    <property type="match status" value="1"/>
</dbReference>
<proteinExistence type="predicted"/>
<evidence type="ECO:0000256" key="5">
    <source>
        <dbReference type="PROSITE-ProRule" id="PRU00309"/>
    </source>
</evidence>
<evidence type="ECO:0000256" key="1">
    <source>
        <dbReference type="ARBA" id="ARBA00022723"/>
    </source>
</evidence>
<accession>F6Q071</accession>
<organism evidence="7 8">
    <name type="scientific">Ciona intestinalis</name>
    <name type="common">Transparent sea squirt</name>
    <name type="synonym">Ascidia intestinalis</name>
    <dbReference type="NCBI Taxonomy" id="7719"/>
    <lineage>
        <taxon>Eukaryota</taxon>
        <taxon>Metazoa</taxon>
        <taxon>Chordata</taxon>
        <taxon>Tunicata</taxon>
        <taxon>Ascidiacea</taxon>
        <taxon>Phlebobranchia</taxon>
        <taxon>Cionidae</taxon>
        <taxon>Ciona</taxon>
    </lineage>
</organism>
<reference evidence="7" key="3">
    <citation type="submission" date="2025-08" db="UniProtKB">
        <authorList>
            <consortium name="Ensembl"/>
        </authorList>
    </citation>
    <scope>IDENTIFICATION</scope>
</reference>
<sequence>KHFEESQFEQFRLDKWRKLKPNAVPTIFDVPNPPKKFKSNRRVLKRPSSVLKVVVERSNLSDAKIRHVNNEDCINVNEGCSKCSQLIVENRRLLGQVLTLKEHLNNQEKKLESFLREDQREALKYPLTSGTHKWSDKTVQQCLNIRCATGANGYEYLRKIGYPAPSYQVLCNKVENIITAPGIQHTLLDWMEIKMSDLSEESHSCSLMLDEVKVTKGVDYDNNIKQFIGFTSPEFKKKLNNEV</sequence>
<name>F6Q071_CIOIN</name>
<dbReference type="GeneTree" id="ENSGT00940000161474"/>
<dbReference type="GO" id="GO:0008270">
    <property type="term" value="F:zinc ion binding"/>
    <property type="evidence" value="ECO:0007669"/>
    <property type="project" value="UniProtKB-KW"/>
</dbReference>
<evidence type="ECO:0000256" key="2">
    <source>
        <dbReference type="ARBA" id="ARBA00022771"/>
    </source>
</evidence>
<reference evidence="8" key="1">
    <citation type="journal article" date="2002" name="Science">
        <title>The draft genome of Ciona intestinalis: insights into chordate and vertebrate origins.</title>
        <authorList>
            <person name="Dehal P."/>
            <person name="Satou Y."/>
            <person name="Campbell R.K."/>
            <person name="Chapman J."/>
            <person name="Degnan B."/>
            <person name="De Tomaso A."/>
            <person name="Davidson B."/>
            <person name="Di Gregorio A."/>
            <person name="Gelpke M."/>
            <person name="Goodstein D.M."/>
            <person name="Harafuji N."/>
            <person name="Hastings K.E."/>
            <person name="Ho I."/>
            <person name="Hotta K."/>
            <person name="Huang W."/>
            <person name="Kawashima T."/>
            <person name="Lemaire P."/>
            <person name="Martinez D."/>
            <person name="Meinertzhagen I.A."/>
            <person name="Necula S."/>
            <person name="Nonaka M."/>
            <person name="Putnam N."/>
            <person name="Rash S."/>
            <person name="Saiga H."/>
            <person name="Satake M."/>
            <person name="Terry A."/>
            <person name="Yamada L."/>
            <person name="Wang H.G."/>
            <person name="Awazu S."/>
            <person name="Azumi K."/>
            <person name="Boore J."/>
            <person name="Branno M."/>
            <person name="Chin-Bow S."/>
            <person name="DeSantis R."/>
            <person name="Doyle S."/>
            <person name="Francino P."/>
            <person name="Keys D.N."/>
            <person name="Haga S."/>
            <person name="Hayashi H."/>
            <person name="Hino K."/>
            <person name="Imai K.S."/>
            <person name="Inaba K."/>
            <person name="Kano S."/>
            <person name="Kobayashi K."/>
            <person name="Kobayashi M."/>
            <person name="Lee B.I."/>
            <person name="Makabe K.W."/>
            <person name="Manohar C."/>
            <person name="Matassi G."/>
            <person name="Medina M."/>
            <person name="Mochizuki Y."/>
            <person name="Mount S."/>
            <person name="Morishita T."/>
            <person name="Miura S."/>
            <person name="Nakayama A."/>
            <person name="Nishizaka S."/>
            <person name="Nomoto H."/>
            <person name="Ohta F."/>
            <person name="Oishi K."/>
            <person name="Rigoutsos I."/>
            <person name="Sano M."/>
            <person name="Sasaki A."/>
            <person name="Sasakura Y."/>
            <person name="Shoguchi E."/>
            <person name="Shin-i T."/>
            <person name="Spagnuolo A."/>
            <person name="Stainier D."/>
            <person name="Suzuki M.M."/>
            <person name="Tassy O."/>
            <person name="Takatori N."/>
            <person name="Tokuoka M."/>
            <person name="Yagi K."/>
            <person name="Yoshizaki F."/>
            <person name="Wada S."/>
            <person name="Zhang C."/>
            <person name="Hyatt P.D."/>
            <person name="Larimer F."/>
            <person name="Detter C."/>
            <person name="Doggett N."/>
            <person name="Glavina T."/>
            <person name="Hawkins T."/>
            <person name="Richardson P."/>
            <person name="Lucas S."/>
            <person name="Kohara Y."/>
            <person name="Levine M."/>
            <person name="Satoh N."/>
            <person name="Rokhsar D.S."/>
        </authorList>
    </citation>
    <scope>NUCLEOTIDE SEQUENCE [LARGE SCALE GENOMIC DNA]</scope>
</reference>
<dbReference type="Ensembl" id="ENSCINT00000024075.2">
    <property type="protein sequence ID" value="ENSCINP00000023829.2"/>
    <property type="gene ID" value="ENSCING00000012863.2"/>
</dbReference>
<evidence type="ECO:0000313" key="8">
    <source>
        <dbReference type="Proteomes" id="UP000008144"/>
    </source>
</evidence>
<dbReference type="AlphaFoldDB" id="F6Q071"/>
<dbReference type="EMBL" id="EAAA01000226">
    <property type="status" value="NOT_ANNOTATED_CDS"/>
    <property type="molecule type" value="Genomic_DNA"/>
</dbReference>
<dbReference type="InterPro" id="IPR048365">
    <property type="entry name" value="TNP-like_RNaseH_N"/>
</dbReference>
<feature type="domain" description="THAP-type" evidence="6">
    <location>
        <begin position="1"/>
        <end position="28"/>
    </location>
</feature>
<evidence type="ECO:0000313" key="7">
    <source>
        <dbReference type="Ensembl" id="ENSCINP00000023829.2"/>
    </source>
</evidence>
<keyword evidence="8" id="KW-1185">Reference proteome</keyword>
<evidence type="ECO:0000256" key="3">
    <source>
        <dbReference type="ARBA" id="ARBA00022833"/>
    </source>
</evidence>
<keyword evidence="1" id="KW-0479">Metal-binding</keyword>
<keyword evidence="4 5" id="KW-0238">DNA-binding</keyword>